<feature type="domain" description="BRCT" evidence="14">
    <location>
        <begin position="319"/>
        <end position="396"/>
    </location>
</feature>
<dbReference type="Pfam" id="PF08519">
    <property type="entry name" value="RFC1"/>
    <property type="match status" value="1"/>
</dbReference>
<evidence type="ECO:0000256" key="5">
    <source>
        <dbReference type="ARBA" id="ARBA00022705"/>
    </source>
</evidence>
<dbReference type="CDD" id="cd18140">
    <property type="entry name" value="HLD_clamp_RFC"/>
    <property type="match status" value="1"/>
</dbReference>
<dbReference type="SUPFAM" id="SSF52540">
    <property type="entry name" value="P-loop containing nucleoside triphosphate hydrolases"/>
    <property type="match status" value="1"/>
</dbReference>
<evidence type="ECO:0000256" key="3">
    <source>
        <dbReference type="ARBA" id="ARBA00020401"/>
    </source>
</evidence>
<dbReference type="GO" id="GO:0016887">
    <property type="term" value="F:ATP hydrolysis activity"/>
    <property type="evidence" value="ECO:0007669"/>
    <property type="project" value="InterPro"/>
</dbReference>
<sequence length="1093" mass="122044">MSRDIRSFVTVISKKSGTDLSKNTAPAAKKKPKRLIDSDDEDVIAGTPDSKHPKVQEKKRKTVILSDSEDDKSAQKASKGGTKTNASKTQTKALSSDSENEKPKKSASKETKKNAVKTKKREILSSDSEDEAFRKASKEPEKKKTEEVKLKPANIADIFKNTPIKQSKVEPPKTPSVEKVVKEEKKPKRKKGKVKEEEKKVHNDDDFSKTLDDLDDDFFENNIDALEQSVSEAIQHNEKEKKENVEETQNGDDKNTRKRSRTESPEKKTPKKKKIEHVDSGIDPGQEAHEKKRYSAMLYQKYLNRSGPRHHGLKELPKGKPDCLKNLCFLRTGVLDSLESEEFDTLIKDHGGRTVQAVSKKVNYVVVGEDPGPAKLAKAESYKIPTISEDELLDMILTKSGMEAKYCKKNNSGSDEGLGLETDQESSSEKQNEDTHKLEETKTNEKTKETKQIEKDKTKEPLKEKTKKSPPVEKEKTKEPLKIKEPKKSSDEETSTKKVSSFYGSASTSTSTATAKPETNEKLSPVEKDPSLLPLTEKYKPQNLKAVIGQQGDKSNLHKLKQWLENWHKNQSPQVKKSLVRPSPWAKCDDGAYFKCALLSGPPGVGKTTSATLVAKELGLDIVEFNASDTRSKRSLKEEVAQLLHNKTIAGFATGQTKLTNNRVLLMDEVDGMAGNEDRGGMQELIQLIKNSSVPIICMCNDRNHQKIRSLVNYCFDLRFTKPRLEQIRGAMMSICFKENIDISPQALSEIIAGTGCDVRQTLNHLSVLGSTKEKITSEIAEKEAKSSKKDTIMGPWEVCRTVFTKSEHKDMSVADKGRLFFYDYSLGPLFVHENYLKVQPDKADKKQTLLKAALAAHSLSTGDIVDAKMRKSNNWALLESQSFFASVIPGHHMSGTFTSQINFPSWLGKNSKKGKFSRMLNEVQMHLRTSASASKMAVKLDYLVPLRDAILSPLQKKGMDGINEAVSVMKEYNLLRDDVDNLVELYSWLSKENPMNKIESKVKSAFTRAYNKQVTLLPYAPMSAVAKKKAAAVDADLLGEEEEVVSDNENEDDITNNAMIKVKKPTAKGKKTDEEPSTSKKTKAKKGGGKKK</sequence>
<evidence type="ECO:0000313" key="16">
    <source>
        <dbReference type="Proteomes" id="UP001168821"/>
    </source>
</evidence>
<reference evidence="15" key="1">
    <citation type="journal article" date="2023" name="G3 (Bethesda)">
        <title>Whole genome assemblies of Zophobas morio and Tenebrio molitor.</title>
        <authorList>
            <person name="Kaur S."/>
            <person name="Stinson S.A."/>
            <person name="diCenzo G.C."/>
        </authorList>
    </citation>
    <scope>NUCLEOTIDE SEQUENCE</scope>
    <source>
        <strain evidence="15">QUZm001</strain>
    </source>
</reference>
<dbReference type="InterPro" id="IPR047854">
    <property type="entry name" value="RFC_lid"/>
</dbReference>
<dbReference type="FunFam" id="1.10.8.60:FF:000021">
    <property type="entry name" value="Replication factor C subunit 1"/>
    <property type="match status" value="1"/>
</dbReference>
<dbReference type="InterPro" id="IPR003959">
    <property type="entry name" value="ATPase_AAA_core"/>
</dbReference>
<evidence type="ECO:0000256" key="4">
    <source>
        <dbReference type="ARBA" id="ARBA00022553"/>
    </source>
</evidence>
<dbReference type="CDD" id="cd00009">
    <property type="entry name" value="AAA"/>
    <property type="match status" value="1"/>
</dbReference>
<dbReference type="FunFam" id="3.40.50.300:FF:000395">
    <property type="entry name" value="Replication factor C subunit 1"/>
    <property type="match status" value="1"/>
</dbReference>
<evidence type="ECO:0000256" key="12">
    <source>
        <dbReference type="PIRNR" id="PIRNR036578"/>
    </source>
</evidence>
<comment type="subcellular location">
    <subcellularLocation>
        <location evidence="1 12">Nucleus</location>
    </subcellularLocation>
</comment>
<feature type="compositionally biased region" description="Basic and acidic residues" evidence="13">
    <location>
        <begin position="194"/>
        <end position="212"/>
    </location>
</feature>
<evidence type="ECO:0000256" key="1">
    <source>
        <dbReference type="ARBA" id="ARBA00004123"/>
    </source>
</evidence>
<accession>A0AA38IM43</accession>
<evidence type="ECO:0000256" key="2">
    <source>
        <dbReference type="ARBA" id="ARBA00006116"/>
    </source>
</evidence>
<evidence type="ECO:0000256" key="11">
    <source>
        <dbReference type="ARBA" id="ARBA00064311"/>
    </source>
</evidence>
<dbReference type="GO" id="GO:0005524">
    <property type="term" value="F:ATP binding"/>
    <property type="evidence" value="ECO:0007669"/>
    <property type="project" value="UniProtKB-UniRule"/>
</dbReference>
<evidence type="ECO:0000313" key="15">
    <source>
        <dbReference type="EMBL" id="KAJ3656144.1"/>
    </source>
</evidence>
<protein>
    <recommendedName>
        <fullName evidence="3 12">Replication factor C subunit 1</fullName>
    </recommendedName>
</protein>
<dbReference type="EMBL" id="JALNTZ010000004">
    <property type="protein sequence ID" value="KAJ3656144.1"/>
    <property type="molecule type" value="Genomic_DNA"/>
</dbReference>
<evidence type="ECO:0000259" key="14">
    <source>
        <dbReference type="PROSITE" id="PS50172"/>
    </source>
</evidence>
<feature type="region of interest" description="Disordered" evidence="13">
    <location>
        <begin position="14"/>
        <end position="290"/>
    </location>
</feature>
<feature type="compositionally biased region" description="Basic and acidic residues" evidence="13">
    <location>
        <begin position="470"/>
        <end position="496"/>
    </location>
</feature>
<dbReference type="InterPro" id="IPR036420">
    <property type="entry name" value="BRCT_dom_sf"/>
</dbReference>
<keyword evidence="4" id="KW-0597">Phosphoprotein</keyword>
<feature type="compositionally biased region" description="Basic and acidic residues" evidence="13">
    <location>
        <begin position="235"/>
        <end position="268"/>
    </location>
</feature>
<evidence type="ECO:0000256" key="6">
    <source>
        <dbReference type="ARBA" id="ARBA00022741"/>
    </source>
</evidence>
<dbReference type="SUPFAM" id="SSF52113">
    <property type="entry name" value="BRCT domain"/>
    <property type="match status" value="1"/>
</dbReference>
<feature type="compositionally biased region" description="Basic and acidic residues" evidence="13">
    <location>
        <begin position="99"/>
        <end position="113"/>
    </location>
</feature>
<comment type="similarity">
    <text evidence="2 12">Belongs to the activator 1 large subunit family.</text>
</comment>
<dbReference type="SMART" id="SM00382">
    <property type="entry name" value="AAA"/>
    <property type="match status" value="1"/>
</dbReference>
<dbReference type="InterPro" id="IPR001357">
    <property type="entry name" value="BRCT_dom"/>
</dbReference>
<evidence type="ECO:0000256" key="13">
    <source>
        <dbReference type="SAM" id="MobiDB-lite"/>
    </source>
</evidence>
<feature type="compositionally biased region" description="Basic and acidic residues" evidence="13">
    <location>
        <begin position="427"/>
        <end position="464"/>
    </location>
</feature>
<evidence type="ECO:0000256" key="8">
    <source>
        <dbReference type="ARBA" id="ARBA00023125"/>
    </source>
</evidence>
<dbReference type="Proteomes" id="UP001168821">
    <property type="component" value="Unassembled WGS sequence"/>
</dbReference>
<dbReference type="InterPro" id="IPR008921">
    <property type="entry name" value="DNA_pol3_clamp-load_cplx_C"/>
</dbReference>
<evidence type="ECO:0000256" key="9">
    <source>
        <dbReference type="ARBA" id="ARBA00023242"/>
    </source>
</evidence>
<feature type="compositionally biased region" description="Basic and acidic residues" evidence="13">
    <location>
        <begin position="276"/>
        <end position="290"/>
    </location>
</feature>
<name>A0AA38IM43_9CUCU</name>
<evidence type="ECO:0000256" key="7">
    <source>
        <dbReference type="ARBA" id="ARBA00022840"/>
    </source>
</evidence>
<dbReference type="InterPro" id="IPR012178">
    <property type="entry name" value="RFC1"/>
</dbReference>
<feature type="compositionally biased region" description="Basic and acidic residues" evidence="13">
    <location>
        <begin position="131"/>
        <end position="150"/>
    </location>
</feature>
<keyword evidence="5 12" id="KW-0235">DNA replication</keyword>
<dbReference type="PANTHER" id="PTHR23389">
    <property type="entry name" value="CHROMOSOME TRANSMISSION FIDELITY FACTOR 18"/>
    <property type="match status" value="1"/>
</dbReference>
<dbReference type="Gene3D" id="1.20.272.10">
    <property type="match status" value="1"/>
</dbReference>
<dbReference type="Gene3D" id="1.10.8.60">
    <property type="match status" value="1"/>
</dbReference>
<comment type="caution">
    <text evidence="15">The sequence shown here is derived from an EMBL/GenBank/DDBJ whole genome shotgun (WGS) entry which is preliminary data.</text>
</comment>
<dbReference type="GO" id="GO:0006260">
    <property type="term" value="P:DNA replication"/>
    <property type="evidence" value="ECO:0007669"/>
    <property type="project" value="UniProtKB-KW"/>
</dbReference>
<keyword evidence="8" id="KW-0238">DNA-binding</keyword>
<dbReference type="PIRSF" id="PIRSF036578">
    <property type="entry name" value="RFC1"/>
    <property type="match status" value="1"/>
</dbReference>
<comment type="subunit">
    <text evidence="11">Large subunit of the RFC complex, an heteropentameric complex consisting of RFC1 and four small subunits RFC2, RFC3, RFC4 and RFC5; the RFC complex interacts with PCNA and the interaction involves RFC1.</text>
</comment>
<feature type="compositionally biased region" description="Polar residues" evidence="13">
    <location>
        <begin position="14"/>
        <end position="24"/>
    </location>
</feature>
<evidence type="ECO:0000256" key="10">
    <source>
        <dbReference type="ARBA" id="ARBA00054501"/>
    </source>
</evidence>
<dbReference type="PROSITE" id="PS50172">
    <property type="entry name" value="BRCT"/>
    <property type="match status" value="1"/>
</dbReference>
<dbReference type="FunFam" id="1.20.272.10:FF:000005">
    <property type="entry name" value="Replication factor C subunit 1"/>
    <property type="match status" value="1"/>
</dbReference>
<feature type="compositionally biased region" description="Acidic residues" evidence="13">
    <location>
        <begin position="1043"/>
        <end position="1055"/>
    </location>
</feature>
<keyword evidence="16" id="KW-1185">Reference proteome</keyword>
<dbReference type="SUPFAM" id="SSF48019">
    <property type="entry name" value="post-AAA+ oligomerization domain-like"/>
    <property type="match status" value="1"/>
</dbReference>
<dbReference type="FunFam" id="3.40.50.10190:FF:000001">
    <property type="entry name" value="Replication factor C subunit 1"/>
    <property type="match status" value="1"/>
</dbReference>
<dbReference type="AlphaFoldDB" id="A0AA38IM43"/>
<feature type="region of interest" description="Disordered" evidence="13">
    <location>
        <begin position="406"/>
        <end position="538"/>
    </location>
</feature>
<dbReference type="PANTHER" id="PTHR23389:SF6">
    <property type="entry name" value="REPLICATION FACTOR C SUBUNIT 1"/>
    <property type="match status" value="1"/>
</dbReference>
<dbReference type="GO" id="GO:0006281">
    <property type="term" value="P:DNA repair"/>
    <property type="evidence" value="ECO:0007669"/>
    <property type="project" value="InterPro"/>
</dbReference>
<dbReference type="GO" id="GO:0003689">
    <property type="term" value="F:DNA clamp loader activity"/>
    <property type="evidence" value="ECO:0007669"/>
    <property type="project" value="UniProtKB-UniRule"/>
</dbReference>
<dbReference type="InterPro" id="IPR027417">
    <property type="entry name" value="P-loop_NTPase"/>
</dbReference>
<organism evidence="15 16">
    <name type="scientific">Zophobas morio</name>
    <dbReference type="NCBI Taxonomy" id="2755281"/>
    <lineage>
        <taxon>Eukaryota</taxon>
        <taxon>Metazoa</taxon>
        <taxon>Ecdysozoa</taxon>
        <taxon>Arthropoda</taxon>
        <taxon>Hexapoda</taxon>
        <taxon>Insecta</taxon>
        <taxon>Pterygota</taxon>
        <taxon>Neoptera</taxon>
        <taxon>Endopterygota</taxon>
        <taxon>Coleoptera</taxon>
        <taxon>Polyphaga</taxon>
        <taxon>Cucujiformia</taxon>
        <taxon>Tenebrionidae</taxon>
        <taxon>Zophobas</taxon>
    </lineage>
</organism>
<dbReference type="InterPro" id="IPR003593">
    <property type="entry name" value="AAA+_ATPase"/>
</dbReference>
<dbReference type="Pfam" id="PF00004">
    <property type="entry name" value="AAA"/>
    <property type="match status" value="1"/>
</dbReference>
<dbReference type="GO" id="GO:0005634">
    <property type="term" value="C:nucleus"/>
    <property type="evidence" value="ECO:0007669"/>
    <property type="project" value="UniProtKB-SubCell"/>
</dbReference>
<keyword evidence="6 12" id="KW-0547">Nucleotide-binding</keyword>
<keyword evidence="9 12" id="KW-0539">Nucleus</keyword>
<feature type="compositionally biased region" description="Polar residues" evidence="13">
    <location>
        <begin position="81"/>
        <end position="97"/>
    </location>
</feature>
<comment type="function">
    <text evidence="10">Subunit of the replication factor C (RFC) complex which acts during elongation of primed DNA templates by DNA polymerases delta and epsilon, and is necessary for ATP-dependent loading of proliferating cell nuclear antigen (PCNA) onto primed DNA. This subunit binds to the primer-template junction. Binds the PO-B transcription element as well as other GA rich DNA sequences. Can bind single- or double-stranded DNA.</text>
</comment>
<gene>
    <name evidence="15" type="ORF">Zmor_015242</name>
</gene>
<dbReference type="Pfam" id="PF25361">
    <property type="entry name" value="AAA_lid_RFC1"/>
    <property type="match status" value="1"/>
</dbReference>
<feature type="compositionally biased region" description="Basic residues" evidence="13">
    <location>
        <begin position="1081"/>
        <end position="1093"/>
    </location>
</feature>
<proteinExistence type="inferred from homology"/>
<dbReference type="Gene3D" id="3.40.50.300">
    <property type="entry name" value="P-loop containing nucleotide triphosphate hydrolases"/>
    <property type="match status" value="1"/>
</dbReference>
<feature type="compositionally biased region" description="Basic and acidic residues" evidence="13">
    <location>
        <begin position="518"/>
        <end position="530"/>
    </location>
</feature>
<keyword evidence="7 12" id="KW-0067">ATP-binding</keyword>
<feature type="region of interest" description="Disordered" evidence="13">
    <location>
        <begin position="1043"/>
        <end position="1093"/>
    </location>
</feature>
<dbReference type="InterPro" id="IPR013725">
    <property type="entry name" value="DNA_replication_fac_RFC1_C"/>
</dbReference>
<dbReference type="Pfam" id="PF00533">
    <property type="entry name" value="BRCT"/>
    <property type="match status" value="1"/>
</dbReference>
<feature type="compositionally biased region" description="Low complexity" evidence="13">
    <location>
        <begin position="497"/>
        <end position="515"/>
    </location>
</feature>
<dbReference type="GO" id="GO:0003677">
    <property type="term" value="F:DNA binding"/>
    <property type="evidence" value="ECO:0007669"/>
    <property type="project" value="UniProtKB-KW"/>
</dbReference>
<dbReference type="GO" id="GO:0005663">
    <property type="term" value="C:DNA replication factor C complex"/>
    <property type="evidence" value="ECO:0007669"/>
    <property type="project" value="InterPro"/>
</dbReference>
<dbReference type="SMART" id="SM00292">
    <property type="entry name" value="BRCT"/>
    <property type="match status" value="1"/>
</dbReference>
<dbReference type="Gene3D" id="3.40.50.10190">
    <property type="entry name" value="BRCT domain"/>
    <property type="match status" value="1"/>
</dbReference>